<dbReference type="Proteomes" id="UP000322876">
    <property type="component" value="Unassembled WGS sequence"/>
</dbReference>
<name>A0A5A8F701_9BACT</name>
<keyword evidence="2" id="KW-1185">Reference proteome</keyword>
<evidence type="ECO:0000313" key="2">
    <source>
        <dbReference type="Proteomes" id="UP000322876"/>
    </source>
</evidence>
<dbReference type="EMBL" id="VFJB01000001">
    <property type="protein sequence ID" value="KAA0259343.1"/>
    <property type="molecule type" value="Genomic_DNA"/>
</dbReference>
<sequence>MMRLFMLFIFILFFSFVGLKGFSLDNFLLKGRIVELKRDYAIVNVNAGNCVGRKKVYFAEKSILRELKVGDSVAFLVEENICKKEFREMTSNFERGIK</sequence>
<comment type="caution">
    <text evidence="1">The sequence shown here is derived from an EMBL/GenBank/DDBJ whole genome shotgun (WGS) entry which is preliminary data.</text>
</comment>
<gene>
    <name evidence="1" type="ORF">FHQ18_00250</name>
</gene>
<proteinExistence type="predicted"/>
<reference evidence="1 2" key="1">
    <citation type="submission" date="2019-06" db="EMBL/GenBank/DDBJ databases">
        <title>Genomic insights into carbon and energy metabolism of Deferribacter autotrophicus revealed new metabolic traits in the phylum Deferribacteres.</title>
        <authorList>
            <person name="Slobodkin A.I."/>
            <person name="Slobodkina G.B."/>
            <person name="Allioux M."/>
            <person name="Alain K."/>
            <person name="Jebbar M."/>
            <person name="Shadrin V."/>
            <person name="Kublanov I.V."/>
            <person name="Toshchakov S.V."/>
            <person name="Bonch-Osmolovskaya E.A."/>
        </authorList>
    </citation>
    <scope>NUCLEOTIDE SEQUENCE [LARGE SCALE GENOMIC DNA]</scope>
    <source>
        <strain evidence="1 2">SL50</strain>
    </source>
</reference>
<evidence type="ECO:0000313" key="1">
    <source>
        <dbReference type="EMBL" id="KAA0259343.1"/>
    </source>
</evidence>
<dbReference type="RefSeq" id="WP_149265164.1">
    <property type="nucleotide sequence ID" value="NZ_VFJB01000001.1"/>
</dbReference>
<protein>
    <recommendedName>
        <fullName evidence="3">DUF5666 domain-containing protein</fullName>
    </recommendedName>
</protein>
<evidence type="ECO:0008006" key="3">
    <source>
        <dbReference type="Google" id="ProtNLM"/>
    </source>
</evidence>
<accession>A0A5A8F701</accession>
<organism evidence="1 2">
    <name type="scientific">Deferribacter autotrophicus</name>
    <dbReference type="NCBI Taxonomy" id="500465"/>
    <lineage>
        <taxon>Bacteria</taxon>
        <taxon>Pseudomonadati</taxon>
        <taxon>Deferribacterota</taxon>
        <taxon>Deferribacteres</taxon>
        <taxon>Deferribacterales</taxon>
        <taxon>Deferribacteraceae</taxon>
        <taxon>Deferribacter</taxon>
    </lineage>
</organism>
<dbReference type="AlphaFoldDB" id="A0A5A8F701"/>